<sequence length="367" mass="40265">MRADYKKLMALFACLSISAVQLSAADKTKSLARVAILTYEDDTGTKNFGYMPNSLTEAIDKSLQQKFEYVREDPAKSDAARRKIKSTGILNAAEAAQYCARNDVQILVLGQFKYDAAKKQIVVDTYISLGSKENYRALPERRNPTDASIFGLADKVADDIVAEMTKIAKEQKLNAGKATAAQKGEKLELEKQIPVVWAFKDFTANLSVGVASPIDDLKEPYSSAGSIAVSAKRLVWRGMYAGAFMQFFKLNSRETQSASFSSSLTAIPLTLNLGYSWFFWSDRWRFDVELGGGYYGGKFAVNSGGNSSGDIYSKTFSNPAARSAVALHWLFLQNVSFGLEFGSVVLFDKGNEAGRVVNLLLSAGYVF</sequence>
<dbReference type="HOGENOM" id="CLU_754278_0_0_12"/>
<dbReference type="STRING" id="869212.Turpa_0508"/>
<evidence type="ECO:0000313" key="3">
    <source>
        <dbReference type="Proteomes" id="UP000006048"/>
    </source>
</evidence>
<organism evidence="2 3">
    <name type="scientific">Turneriella parva (strain ATCC BAA-1111 / DSM 21527 / NCTC 11395 / H)</name>
    <name type="common">Leptospira parva</name>
    <dbReference type="NCBI Taxonomy" id="869212"/>
    <lineage>
        <taxon>Bacteria</taxon>
        <taxon>Pseudomonadati</taxon>
        <taxon>Spirochaetota</taxon>
        <taxon>Spirochaetia</taxon>
        <taxon>Leptospirales</taxon>
        <taxon>Leptospiraceae</taxon>
        <taxon>Turneriella</taxon>
    </lineage>
</organism>
<dbReference type="Proteomes" id="UP000006048">
    <property type="component" value="Chromosome"/>
</dbReference>
<protein>
    <recommendedName>
        <fullName evidence="4">Curli production assembly/transport component CsgG</fullName>
    </recommendedName>
</protein>
<keyword evidence="3" id="KW-1185">Reference proteome</keyword>
<dbReference type="PATRIC" id="fig|869212.3.peg.485"/>
<dbReference type="AlphaFoldDB" id="I4B1K5"/>
<reference evidence="2 3" key="1">
    <citation type="submission" date="2012-06" db="EMBL/GenBank/DDBJ databases">
        <title>The complete chromosome of genome of Turneriella parva DSM 21527.</title>
        <authorList>
            <consortium name="US DOE Joint Genome Institute (JGI-PGF)"/>
            <person name="Lucas S."/>
            <person name="Han J."/>
            <person name="Lapidus A."/>
            <person name="Bruce D."/>
            <person name="Goodwin L."/>
            <person name="Pitluck S."/>
            <person name="Peters L."/>
            <person name="Kyrpides N."/>
            <person name="Mavromatis K."/>
            <person name="Ivanova N."/>
            <person name="Mikhailova N."/>
            <person name="Chertkov O."/>
            <person name="Detter J.C."/>
            <person name="Tapia R."/>
            <person name="Han C."/>
            <person name="Land M."/>
            <person name="Hauser L."/>
            <person name="Markowitz V."/>
            <person name="Cheng J.-F."/>
            <person name="Hugenholtz P."/>
            <person name="Woyke T."/>
            <person name="Wu D."/>
            <person name="Gronow S."/>
            <person name="Wellnitz S."/>
            <person name="Brambilla E."/>
            <person name="Klenk H.-P."/>
            <person name="Eisen J.A."/>
        </authorList>
    </citation>
    <scope>NUCLEOTIDE SEQUENCE [LARGE SCALE GENOMIC DNA]</scope>
    <source>
        <strain evidence="3">ATCC BAA-1111 / DSM 21527 / NCTC 11395 / H</strain>
    </source>
</reference>
<dbReference type="KEGG" id="tpx:Turpa_0508"/>
<dbReference type="RefSeq" id="WP_014801682.1">
    <property type="nucleotide sequence ID" value="NC_018020.1"/>
</dbReference>
<accession>I4B1K5</accession>
<evidence type="ECO:0000256" key="1">
    <source>
        <dbReference type="SAM" id="SignalP"/>
    </source>
</evidence>
<feature type="signal peptide" evidence="1">
    <location>
        <begin position="1"/>
        <end position="24"/>
    </location>
</feature>
<feature type="chain" id="PRO_5003685758" description="Curli production assembly/transport component CsgG" evidence="1">
    <location>
        <begin position="25"/>
        <end position="367"/>
    </location>
</feature>
<proteinExistence type="predicted"/>
<evidence type="ECO:0000313" key="2">
    <source>
        <dbReference type="EMBL" id="AFM11162.1"/>
    </source>
</evidence>
<name>I4B1K5_TURPD</name>
<keyword evidence="1" id="KW-0732">Signal</keyword>
<dbReference type="EMBL" id="CP002959">
    <property type="protein sequence ID" value="AFM11162.1"/>
    <property type="molecule type" value="Genomic_DNA"/>
</dbReference>
<gene>
    <name evidence="2" type="ordered locus">Turpa_0508</name>
</gene>
<evidence type="ECO:0008006" key="4">
    <source>
        <dbReference type="Google" id="ProtNLM"/>
    </source>
</evidence>